<organism evidence="2 3">
    <name type="scientific">Streptomyces vulcanius</name>
    <dbReference type="NCBI Taxonomy" id="1441876"/>
    <lineage>
        <taxon>Bacteria</taxon>
        <taxon>Bacillati</taxon>
        <taxon>Actinomycetota</taxon>
        <taxon>Actinomycetes</taxon>
        <taxon>Kitasatosporales</taxon>
        <taxon>Streptomycetaceae</taxon>
        <taxon>Streptomyces</taxon>
    </lineage>
</organism>
<proteinExistence type="predicted"/>
<gene>
    <name evidence="2" type="ORF">ACFPIH_47130</name>
</gene>
<feature type="compositionally biased region" description="Basic and acidic residues" evidence="1">
    <location>
        <begin position="31"/>
        <end position="40"/>
    </location>
</feature>
<evidence type="ECO:0000313" key="2">
    <source>
        <dbReference type="EMBL" id="MFC4506942.1"/>
    </source>
</evidence>
<comment type="caution">
    <text evidence="2">The sequence shown here is derived from an EMBL/GenBank/DDBJ whole genome shotgun (WGS) entry which is preliminary data.</text>
</comment>
<evidence type="ECO:0000256" key="1">
    <source>
        <dbReference type="SAM" id="MobiDB-lite"/>
    </source>
</evidence>
<reference evidence="3" key="1">
    <citation type="journal article" date="2019" name="Int. J. Syst. Evol. Microbiol.">
        <title>The Global Catalogue of Microorganisms (GCM) 10K type strain sequencing project: providing services to taxonomists for standard genome sequencing and annotation.</title>
        <authorList>
            <consortium name="The Broad Institute Genomics Platform"/>
            <consortium name="The Broad Institute Genome Sequencing Center for Infectious Disease"/>
            <person name="Wu L."/>
            <person name="Ma J."/>
        </authorList>
    </citation>
    <scope>NUCLEOTIDE SEQUENCE [LARGE SCALE GENOMIC DNA]</scope>
    <source>
        <strain evidence="3">CGMCC 4.7177</strain>
    </source>
</reference>
<sequence length="129" mass="13687">MADGFVGPDARLDPGRGAWLVARATTGRDETVAAELERSADPGAGARRGRLPRPQPSPLDELGTAKPTLLRGQVTFRTRGANVGIPLLFDAAKRLEPLDAGPARAGRTDGAEARCAHTLAFCSWTAWRD</sequence>
<dbReference type="RefSeq" id="WP_381185192.1">
    <property type="nucleotide sequence ID" value="NZ_JBHSFK010000049.1"/>
</dbReference>
<accession>A0ABV9B5G5</accession>
<dbReference type="EMBL" id="JBHSFK010000049">
    <property type="protein sequence ID" value="MFC4506942.1"/>
    <property type="molecule type" value="Genomic_DNA"/>
</dbReference>
<evidence type="ECO:0000313" key="3">
    <source>
        <dbReference type="Proteomes" id="UP001595839"/>
    </source>
</evidence>
<dbReference type="Proteomes" id="UP001595839">
    <property type="component" value="Unassembled WGS sequence"/>
</dbReference>
<protein>
    <submittedName>
        <fullName evidence="2">Uncharacterized protein</fullName>
    </submittedName>
</protein>
<feature type="region of interest" description="Disordered" evidence="1">
    <location>
        <begin position="31"/>
        <end position="66"/>
    </location>
</feature>
<keyword evidence="3" id="KW-1185">Reference proteome</keyword>
<name>A0ABV9B5G5_9ACTN</name>